<reference evidence="1 2" key="1">
    <citation type="submission" date="2019-01" db="EMBL/GenBank/DDBJ databases">
        <title>Draft genome sequences of the type strains of six Macrococcus species.</title>
        <authorList>
            <person name="Mazhar S."/>
            <person name="Altermann E."/>
            <person name="Hill C."/>
            <person name="Mcauliffe O."/>
        </authorList>
    </citation>
    <scope>NUCLEOTIDE SEQUENCE [LARGE SCALE GENOMIC DNA]</scope>
    <source>
        <strain evidence="1 2">CCM4811</strain>
    </source>
</reference>
<name>A0A4R6BC95_9STAP</name>
<dbReference type="Proteomes" id="UP000295310">
    <property type="component" value="Unassembled WGS sequence"/>
</dbReference>
<accession>A0A4R6BC95</accession>
<comment type="caution">
    <text evidence="1">The sequence shown here is derived from an EMBL/GenBank/DDBJ whole genome shotgun (WGS) entry which is preliminary data.</text>
</comment>
<protein>
    <submittedName>
        <fullName evidence="1">Uncharacterized protein</fullName>
    </submittedName>
</protein>
<dbReference type="OrthoDB" id="2417228at2"/>
<dbReference type="AlphaFoldDB" id="A0A4R6BC95"/>
<evidence type="ECO:0000313" key="2">
    <source>
        <dbReference type="Proteomes" id="UP000295310"/>
    </source>
</evidence>
<keyword evidence="2" id="KW-1185">Reference proteome</keyword>
<sequence length="288" mass="33938">MTNPQAHIESVYMCFLPFQYNQWQQTGIHWIDEQIERAYQNKEKELDVHCDKMRLIGIAAGNPKRYTTEDELLLHDRIMAYPSDIELTVDLSTLAHYMDVSGLYWTIKNKWPHAEVLGYHEELPEQKLEAHELSEHEMYQMLPLTYYHHKVKITEWRTDEHAKQVVIVLHPDLFQSVLLAATADTVVLTVEYEDQVSEERRIARNGKNVTLQSVRLAILDDLIHYGLQYNTQPVVLEYLPEDSQKITFYGMKRPSSAALRYRMQNPHYQLFASKYRQSSILSYDYLAD</sequence>
<evidence type="ECO:0000313" key="1">
    <source>
        <dbReference type="EMBL" id="TDL95481.1"/>
    </source>
</evidence>
<dbReference type="RefSeq" id="WP_133432395.1">
    <property type="nucleotide sequence ID" value="NZ_SCWA01000014.1"/>
</dbReference>
<gene>
    <name evidence="1" type="ORF">ERX27_08415</name>
</gene>
<dbReference type="EMBL" id="SCWA01000014">
    <property type="protein sequence ID" value="TDL95481.1"/>
    <property type="molecule type" value="Genomic_DNA"/>
</dbReference>
<organism evidence="1 2">
    <name type="scientific">Macrococcus brunensis</name>
    <dbReference type="NCBI Taxonomy" id="198483"/>
    <lineage>
        <taxon>Bacteria</taxon>
        <taxon>Bacillati</taxon>
        <taxon>Bacillota</taxon>
        <taxon>Bacilli</taxon>
        <taxon>Bacillales</taxon>
        <taxon>Staphylococcaceae</taxon>
        <taxon>Macrococcus</taxon>
    </lineage>
</organism>
<proteinExistence type="predicted"/>